<dbReference type="InterPro" id="IPR042189">
    <property type="entry name" value="RNA_pol_sigma_70_r1_1_sf"/>
</dbReference>
<evidence type="ECO:0000256" key="8">
    <source>
        <dbReference type="SAM" id="MobiDB-lite"/>
    </source>
</evidence>
<feature type="compositionally biased region" description="Basic and acidic residues" evidence="8">
    <location>
        <begin position="1"/>
        <end position="13"/>
    </location>
</feature>
<dbReference type="PANTHER" id="PTHR30603:SF60">
    <property type="entry name" value="RNA POLYMERASE SIGMA FACTOR RPOD"/>
    <property type="match status" value="1"/>
</dbReference>
<keyword evidence="1 6" id="KW-0963">Cytoplasm</keyword>
<evidence type="ECO:0000256" key="7">
    <source>
        <dbReference type="SAM" id="Coils"/>
    </source>
</evidence>
<keyword evidence="7" id="KW-0175">Coiled coil</keyword>
<feature type="region of interest" description="Disordered" evidence="8">
    <location>
        <begin position="210"/>
        <end position="235"/>
    </location>
</feature>
<dbReference type="PROSITE" id="PS00715">
    <property type="entry name" value="SIGMA70_1"/>
    <property type="match status" value="1"/>
</dbReference>
<dbReference type="InterPro" id="IPR050239">
    <property type="entry name" value="Sigma-70_RNA_pol_init_factors"/>
</dbReference>
<dbReference type="InterPro" id="IPR013324">
    <property type="entry name" value="RNA_pol_sigma_r3/r4-like"/>
</dbReference>
<evidence type="ECO:0000256" key="1">
    <source>
        <dbReference type="ARBA" id="ARBA00022490"/>
    </source>
</evidence>
<feature type="region of interest" description="Sigma-70 factor domain-4" evidence="6">
    <location>
        <begin position="594"/>
        <end position="647"/>
    </location>
</feature>
<comment type="similarity">
    <text evidence="6">Belongs to the sigma-70 factor family. RpoD/SigA subfamily.</text>
</comment>
<keyword evidence="5 6" id="KW-0804">Transcription</keyword>
<feature type="domain" description="RNA polymerase sigma-70" evidence="10">
    <location>
        <begin position="619"/>
        <end position="645"/>
    </location>
</feature>
<dbReference type="FunFam" id="1.10.10.10:FF:000002">
    <property type="entry name" value="RNA polymerase sigma factor SigA"/>
    <property type="match status" value="1"/>
</dbReference>
<dbReference type="Gene3D" id="1.10.220.120">
    <property type="entry name" value="Sigma-70 factor, region 1.1"/>
    <property type="match status" value="1"/>
</dbReference>
<comment type="function">
    <text evidence="6">Sigma factors are initiation factors that promote the attachment of RNA polymerase to specific initiation sites and are then released. This sigma factor is the primary sigma factor during exponential growth.</text>
</comment>
<dbReference type="CDD" id="cd06171">
    <property type="entry name" value="Sigma70_r4"/>
    <property type="match status" value="1"/>
</dbReference>
<dbReference type="Pfam" id="PF03979">
    <property type="entry name" value="Sigma70_r1_1"/>
    <property type="match status" value="1"/>
</dbReference>
<evidence type="ECO:0000256" key="3">
    <source>
        <dbReference type="ARBA" id="ARBA00023082"/>
    </source>
</evidence>
<organism evidence="11 12">
    <name type="scientific">Pseudoruegeria aquimaris</name>
    <dbReference type="NCBI Taxonomy" id="393663"/>
    <lineage>
        <taxon>Bacteria</taxon>
        <taxon>Pseudomonadati</taxon>
        <taxon>Pseudomonadota</taxon>
        <taxon>Alphaproteobacteria</taxon>
        <taxon>Rhodobacterales</taxon>
        <taxon>Roseobacteraceae</taxon>
        <taxon>Pseudoruegeria</taxon>
    </lineage>
</organism>
<dbReference type="Pfam" id="PF00140">
    <property type="entry name" value="Sigma70_r1_2"/>
    <property type="match status" value="1"/>
</dbReference>
<dbReference type="InterPro" id="IPR000943">
    <property type="entry name" value="RNA_pol_sigma70"/>
</dbReference>
<evidence type="ECO:0000313" key="12">
    <source>
        <dbReference type="Proteomes" id="UP000193409"/>
    </source>
</evidence>
<dbReference type="InterPro" id="IPR036388">
    <property type="entry name" value="WH-like_DNA-bd_sf"/>
</dbReference>
<protein>
    <recommendedName>
        <fullName evidence="6">RNA polymerase sigma factor RpoD</fullName>
    </recommendedName>
    <alternativeName>
        <fullName evidence="6">Sigma-70</fullName>
    </alternativeName>
</protein>
<evidence type="ECO:0000256" key="4">
    <source>
        <dbReference type="ARBA" id="ARBA00023125"/>
    </source>
</evidence>
<evidence type="ECO:0000259" key="10">
    <source>
        <dbReference type="PROSITE" id="PS00716"/>
    </source>
</evidence>
<dbReference type="Pfam" id="PF04542">
    <property type="entry name" value="Sigma70_r2"/>
    <property type="match status" value="1"/>
</dbReference>
<dbReference type="InterPro" id="IPR013325">
    <property type="entry name" value="RNA_pol_sigma_r2"/>
</dbReference>
<dbReference type="Proteomes" id="UP000193409">
    <property type="component" value="Unassembled WGS sequence"/>
</dbReference>
<dbReference type="InterPro" id="IPR007127">
    <property type="entry name" value="RNA_pol_sigma_70_r1_1"/>
</dbReference>
<dbReference type="AlphaFoldDB" id="A0A1Y5SJR0"/>
<dbReference type="EMBL" id="FWFQ01000012">
    <property type="protein sequence ID" value="SLN39462.1"/>
    <property type="molecule type" value="Genomic_DNA"/>
</dbReference>
<gene>
    <name evidence="6 11" type="primary">rpoD</name>
    <name evidence="11" type="ORF">PSA7680_01946</name>
</gene>
<dbReference type="InterPro" id="IPR007624">
    <property type="entry name" value="RNA_pol_sigma70_r3"/>
</dbReference>
<evidence type="ECO:0000259" key="9">
    <source>
        <dbReference type="PROSITE" id="PS00715"/>
    </source>
</evidence>
<dbReference type="FunFam" id="1.10.10.10:FF:000004">
    <property type="entry name" value="RNA polymerase sigma factor SigA"/>
    <property type="match status" value="1"/>
</dbReference>
<dbReference type="Pfam" id="PF04539">
    <property type="entry name" value="Sigma70_r3"/>
    <property type="match status" value="1"/>
</dbReference>
<dbReference type="GO" id="GO:0005737">
    <property type="term" value="C:cytoplasm"/>
    <property type="evidence" value="ECO:0007669"/>
    <property type="project" value="UniProtKB-SubCell"/>
</dbReference>
<keyword evidence="3 6" id="KW-0731">Sigma factor</keyword>
<feature type="region of interest" description="Sigma-70 factor domain-2" evidence="6">
    <location>
        <begin position="426"/>
        <end position="496"/>
    </location>
</feature>
<proteinExistence type="inferred from homology"/>
<dbReference type="InterPro" id="IPR007627">
    <property type="entry name" value="RNA_pol_sigma70_r2"/>
</dbReference>
<accession>A0A1Y5SJR0</accession>
<feature type="coiled-coil region" evidence="7">
    <location>
        <begin position="405"/>
        <end position="432"/>
    </location>
</feature>
<dbReference type="Pfam" id="PF04545">
    <property type="entry name" value="Sigma70_r4"/>
    <property type="match status" value="1"/>
</dbReference>
<dbReference type="HAMAP" id="MF_00963">
    <property type="entry name" value="Sigma70_RpoD_SigA"/>
    <property type="match status" value="1"/>
</dbReference>
<feature type="region of interest" description="Sigma-70 factor domain-3" evidence="6">
    <location>
        <begin position="505"/>
        <end position="581"/>
    </location>
</feature>
<dbReference type="InterPro" id="IPR007631">
    <property type="entry name" value="RNA_pol_sigma_70_non-ess"/>
</dbReference>
<dbReference type="Gene3D" id="1.10.601.10">
    <property type="entry name" value="RNA Polymerase Primary Sigma Factor"/>
    <property type="match status" value="1"/>
</dbReference>
<dbReference type="NCBIfam" id="TIGR02393">
    <property type="entry name" value="RpoD_Cterm"/>
    <property type="match status" value="1"/>
</dbReference>
<keyword evidence="4 6" id="KW-0238">DNA-binding</keyword>
<dbReference type="SUPFAM" id="SSF88659">
    <property type="entry name" value="Sigma3 and sigma4 domains of RNA polymerase sigma factors"/>
    <property type="match status" value="2"/>
</dbReference>
<comment type="subunit">
    <text evidence="6">Interacts transiently with the RNA polymerase catalytic core.</text>
</comment>
<dbReference type="OrthoDB" id="9809557at2"/>
<feature type="region of interest" description="Disordered" evidence="8">
    <location>
        <begin position="1"/>
        <end position="23"/>
    </location>
</feature>
<feature type="short sequence motif" description="Interaction with polymerase core subunit RpoC" evidence="6">
    <location>
        <begin position="450"/>
        <end position="453"/>
    </location>
</feature>
<feature type="domain" description="RNA polymerase sigma-70" evidence="9">
    <location>
        <begin position="450"/>
        <end position="463"/>
    </location>
</feature>
<reference evidence="11 12" key="1">
    <citation type="submission" date="2017-03" db="EMBL/GenBank/DDBJ databases">
        <authorList>
            <person name="Afonso C.L."/>
            <person name="Miller P.J."/>
            <person name="Scott M.A."/>
            <person name="Spackman E."/>
            <person name="Goraichik I."/>
            <person name="Dimitrov K.M."/>
            <person name="Suarez D.L."/>
            <person name="Swayne D.E."/>
        </authorList>
    </citation>
    <scope>NUCLEOTIDE SEQUENCE [LARGE SCALE GENOMIC DNA]</scope>
    <source>
        <strain evidence="11 12">CECT 7680</strain>
    </source>
</reference>
<sequence>MAAKDTDDRKQDDSENEPMIDMSQAAIKRMIAEAREKGYITYDQLNEALPPEQVSSEQIEDVMSMLSEMGINVIEAEEAEEAEAEGKSTAVATTSDSRELAVSSGEAEKLDRTDDPVRMYLREMGSVELLSREGEIAIAKRIEAGRNTMIAGLCESPLTFQAITIWRDELLSEDILLRDVIDLEATFGNSMEEEEESEPVVNVANVQAAPKKEAQQELDADGNPIRNTDDDDDEDEQANMSLAAMEAALKPRVLETLDRIAADYARLSEMQDQRISATLNEENYTDKEEETYQKLRSEIVELVNGLHLHNNRIEALIDQLYGINRRVMSIDSGMVKLADQARINRREFIEAYRDHELDPNWMERMAEKPGRGWQTFVERSADKVEALRADMAQVGQYVGLDIPEFRRIVQQVQKGEKEARQAKKEMVEANLRLVISIAKKYTNRGLQFLDLIQEGNIGLMKAVDKFEYRRGYKFSTYATWWIRQAITRSIADQARTIRIPVHMIETINKLVRTSRQMLHEIGREPTPEELAEKLQMPLEKVRKVMKIAKEPISLETPIGDEEDSQLGDFIEDKNAVLPLDSAIQENLKETTTRVLASLTPREERVLRMRFGIGMNTDHTLEEVGQQFSVTRERIRQIEAKALRKLKHPSRSRKLRSFLDQ</sequence>
<dbReference type="NCBIfam" id="TIGR02937">
    <property type="entry name" value="sigma70-ECF"/>
    <property type="match status" value="1"/>
</dbReference>
<dbReference type="NCBIfam" id="NF004208">
    <property type="entry name" value="PRK05658.1"/>
    <property type="match status" value="1"/>
</dbReference>
<name>A0A1Y5SJR0_9RHOB</name>
<keyword evidence="2 6" id="KW-0805">Transcription regulation</keyword>
<dbReference type="PROSITE" id="PS00716">
    <property type="entry name" value="SIGMA70_2"/>
    <property type="match status" value="1"/>
</dbReference>
<dbReference type="PRINTS" id="PR00046">
    <property type="entry name" value="SIGMA70FCT"/>
</dbReference>
<dbReference type="InterPro" id="IPR012760">
    <property type="entry name" value="RNA_pol_sigma_RpoD_C"/>
</dbReference>
<dbReference type="InterPro" id="IPR028630">
    <property type="entry name" value="Sigma70_RpoD"/>
</dbReference>
<comment type="subcellular location">
    <subcellularLocation>
        <location evidence="6">Cytoplasm</location>
    </subcellularLocation>
</comment>
<dbReference type="InterPro" id="IPR009042">
    <property type="entry name" value="RNA_pol_sigma70_r1_2"/>
</dbReference>
<dbReference type="Gene3D" id="1.10.10.10">
    <property type="entry name" value="Winged helix-like DNA-binding domain superfamily/Winged helix DNA-binding domain"/>
    <property type="match status" value="2"/>
</dbReference>
<feature type="region of interest" description="Disordered" evidence="8">
    <location>
        <begin position="78"/>
        <end position="111"/>
    </location>
</feature>
<dbReference type="GO" id="GO:0006352">
    <property type="term" value="P:DNA-templated transcription initiation"/>
    <property type="evidence" value="ECO:0007669"/>
    <property type="project" value="UniProtKB-UniRule"/>
</dbReference>
<evidence type="ECO:0000313" key="11">
    <source>
        <dbReference type="EMBL" id="SLN39462.1"/>
    </source>
</evidence>
<dbReference type="RefSeq" id="WP_085868510.1">
    <property type="nucleotide sequence ID" value="NZ_FWFQ01000012.1"/>
</dbReference>
<dbReference type="GO" id="GO:0016987">
    <property type="term" value="F:sigma factor activity"/>
    <property type="evidence" value="ECO:0007669"/>
    <property type="project" value="UniProtKB-UniRule"/>
</dbReference>
<feature type="DNA-binding region" description="H-T-H motif" evidence="6">
    <location>
        <begin position="620"/>
        <end position="639"/>
    </location>
</feature>
<keyword evidence="12" id="KW-1185">Reference proteome</keyword>
<evidence type="ECO:0000256" key="5">
    <source>
        <dbReference type="ARBA" id="ARBA00023163"/>
    </source>
</evidence>
<dbReference type="FunFam" id="1.10.601.10:FF:000001">
    <property type="entry name" value="RNA polymerase sigma factor SigA"/>
    <property type="match status" value="1"/>
</dbReference>
<evidence type="ECO:0000256" key="6">
    <source>
        <dbReference type="HAMAP-Rule" id="MF_00963"/>
    </source>
</evidence>
<dbReference type="GO" id="GO:0003677">
    <property type="term" value="F:DNA binding"/>
    <property type="evidence" value="ECO:0007669"/>
    <property type="project" value="UniProtKB-UniRule"/>
</dbReference>
<dbReference type="PANTHER" id="PTHR30603">
    <property type="entry name" value="RNA POLYMERASE SIGMA FACTOR RPO"/>
    <property type="match status" value="1"/>
</dbReference>
<evidence type="ECO:0000256" key="2">
    <source>
        <dbReference type="ARBA" id="ARBA00023015"/>
    </source>
</evidence>
<dbReference type="SUPFAM" id="SSF88946">
    <property type="entry name" value="Sigma2 domain of RNA polymerase sigma factors"/>
    <property type="match status" value="1"/>
</dbReference>
<dbReference type="InterPro" id="IPR014284">
    <property type="entry name" value="RNA_pol_sigma-70_dom"/>
</dbReference>
<dbReference type="InterPro" id="IPR007630">
    <property type="entry name" value="RNA_pol_sigma70_r4"/>
</dbReference>
<dbReference type="Pfam" id="PF04546">
    <property type="entry name" value="Sigma70_ner"/>
    <property type="match status" value="1"/>
</dbReference>